<dbReference type="GO" id="GO:0004181">
    <property type="term" value="F:metallocarboxypeptidase activity"/>
    <property type="evidence" value="ECO:0007669"/>
    <property type="project" value="InterPro"/>
</dbReference>
<evidence type="ECO:0000313" key="11">
    <source>
        <dbReference type="Proteomes" id="UP000182961"/>
    </source>
</evidence>
<dbReference type="SUPFAM" id="SSF53187">
    <property type="entry name" value="Zn-dependent exopeptidases"/>
    <property type="match status" value="1"/>
</dbReference>
<gene>
    <name evidence="10" type="ORF">SAMN05444143_10139</name>
</gene>
<dbReference type="EMBL" id="FOUT01000001">
    <property type="protein sequence ID" value="SFM43149.1"/>
    <property type="molecule type" value="Genomic_DNA"/>
</dbReference>
<keyword evidence="3" id="KW-0645">Protease</keyword>
<dbReference type="AlphaFoldDB" id="A0A1I4QSZ0"/>
<dbReference type="PROSITE" id="PS52035">
    <property type="entry name" value="PEPTIDASE_M14"/>
    <property type="match status" value="1"/>
</dbReference>
<evidence type="ECO:0000313" key="10">
    <source>
        <dbReference type="EMBL" id="SFM43149.1"/>
    </source>
</evidence>
<evidence type="ECO:0000256" key="2">
    <source>
        <dbReference type="ARBA" id="ARBA00005988"/>
    </source>
</evidence>
<comment type="cofactor">
    <cofactor evidence="1">
        <name>Zn(2+)</name>
        <dbReference type="ChEBI" id="CHEBI:29105"/>
    </cofactor>
</comment>
<keyword evidence="5" id="KW-0862">Zinc</keyword>
<dbReference type="PANTHER" id="PTHR11705">
    <property type="entry name" value="PROTEASE FAMILY M14 CARBOXYPEPTIDASE A,B"/>
    <property type="match status" value="1"/>
</dbReference>
<dbReference type="InterPro" id="IPR000834">
    <property type="entry name" value="Peptidase_M14"/>
</dbReference>
<comment type="similarity">
    <text evidence="2 7">Belongs to the peptidase M14 family.</text>
</comment>
<dbReference type="Proteomes" id="UP000182961">
    <property type="component" value="Unassembled WGS sequence"/>
</dbReference>
<evidence type="ECO:0000256" key="3">
    <source>
        <dbReference type="ARBA" id="ARBA00022670"/>
    </source>
</evidence>
<keyword evidence="10" id="KW-0121">Carboxypeptidase</keyword>
<evidence type="ECO:0000256" key="4">
    <source>
        <dbReference type="ARBA" id="ARBA00022801"/>
    </source>
</evidence>
<dbReference type="Pfam" id="PF00246">
    <property type="entry name" value="Peptidase_M14"/>
    <property type="match status" value="1"/>
</dbReference>
<feature type="active site" description="Proton donor/acceptor" evidence="7">
    <location>
        <position position="294"/>
    </location>
</feature>
<name>A0A1I4QSZ0_9FLAO</name>
<keyword evidence="11" id="KW-1185">Reference proteome</keyword>
<dbReference type="GO" id="GO:0008270">
    <property type="term" value="F:zinc ion binding"/>
    <property type="evidence" value="ECO:0007669"/>
    <property type="project" value="InterPro"/>
</dbReference>
<dbReference type="eggNOG" id="COG2866">
    <property type="taxonomic scope" value="Bacteria"/>
</dbReference>
<feature type="chain" id="PRO_5010336846" evidence="8">
    <location>
        <begin position="20"/>
        <end position="506"/>
    </location>
</feature>
<accession>A0A1I4QSZ0</accession>
<keyword evidence="4" id="KW-0378">Hydrolase</keyword>
<protein>
    <submittedName>
        <fullName evidence="10">Zinc carboxypeptidase</fullName>
    </submittedName>
</protein>
<organism evidence="10 11">
    <name type="scientific">Flavobacterium succinicans</name>
    <dbReference type="NCBI Taxonomy" id="29536"/>
    <lineage>
        <taxon>Bacteria</taxon>
        <taxon>Pseudomonadati</taxon>
        <taxon>Bacteroidota</taxon>
        <taxon>Flavobacteriia</taxon>
        <taxon>Flavobacteriales</taxon>
        <taxon>Flavobacteriaceae</taxon>
        <taxon>Flavobacterium</taxon>
    </lineage>
</organism>
<dbReference type="SMART" id="SM00631">
    <property type="entry name" value="Zn_pept"/>
    <property type="match status" value="1"/>
</dbReference>
<dbReference type="Gene3D" id="3.40.630.10">
    <property type="entry name" value="Zn peptidases"/>
    <property type="match status" value="1"/>
</dbReference>
<proteinExistence type="inferred from homology"/>
<dbReference type="PANTHER" id="PTHR11705:SF143">
    <property type="entry name" value="SLL0236 PROTEIN"/>
    <property type="match status" value="1"/>
</dbReference>
<dbReference type="GO" id="GO:0005615">
    <property type="term" value="C:extracellular space"/>
    <property type="evidence" value="ECO:0007669"/>
    <property type="project" value="TreeGrafter"/>
</dbReference>
<evidence type="ECO:0000256" key="8">
    <source>
        <dbReference type="SAM" id="SignalP"/>
    </source>
</evidence>
<feature type="signal peptide" evidence="8">
    <location>
        <begin position="1"/>
        <end position="19"/>
    </location>
</feature>
<reference evidence="11" key="1">
    <citation type="submission" date="2016-10" db="EMBL/GenBank/DDBJ databases">
        <authorList>
            <person name="Varghese N."/>
            <person name="Submissions S."/>
        </authorList>
    </citation>
    <scope>NUCLEOTIDE SEQUENCE [LARGE SCALE GENOMIC DNA]</scope>
    <source>
        <strain evidence="11">DSM 4002</strain>
    </source>
</reference>
<evidence type="ECO:0000256" key="5">
    <source>
        <dbReference type="ARBA" id="ARBA00022833"/>
    </source>
</evidence>
<sequence length="506" mass="56932">MKKTILTIVGFLFALNLMAQENDIYSTFFKDPEKQFPVPITNGSDYYTSYNNVIKFIDNLAVKFPETMTVSTIGKSQRGNATPAIILNKKSSTNDAQKVKVTFLGCMHGDEPISTDAMLNTLYEILENPAYSSYLDKVILQIVPMVNVDGHKDETRFSNDETDLNRNLGILNVPESVNIKNAINAFDPQVVIDFHEYNPNRKDFLDIDDCLTSSYDAMFLFSGNLNVDASIRKMIETDFVNPTKAFLEKNQRVVRNYCTSQRMDNEVILNIGGITSRSSATNYALQNRISILMEIRGVTEKEKAAKRRIETSTLAALSYLDIANTLADKIKSTVDKANQKAVEGKTEIVIASKPTMIESNFQFVNTCTNAYSIYKFKAKDNINHIATATRKRPEGYVIITKSKPLFNVLRTSGVDFSITEKAYEMEVETYIPAANDTFELQKETMTIPAGSILINAHQKMGNTVIDLLEPEGNNSLYQNKILKTLPNSDRLRLLRVNLSQIVQLQN</sequence>
<evidence type="ECO:0000256" key="7">
    <source>
        <dbReference type="PROSITE-ProRule" id="PRU01379"/>
    </source>
</evidence>
<dbReference type="GO" id="GO:0006508">
    <property type="term" value="P:proteolysis"/>
    <property type="evidence" value="ECO:0007669"/>
    <property type="project" value="UniProtKB-KW"/>
</dbReference>
<evidence type="ECO:0000256" key="6">
    <source>
        <dbReference type="ARBA" id="ARBA00023049"/>
    </source>
</evidence>
<dbReference type="RefSeq" id="WP_024982484.1">
    <property type="nucleotide sequence ID" value="NZ_CBCRUM010000019.1"/>
</dbReference>
<evidence type="ECO:0000256" key="1">
    <source>
        <dbReference type="ARBA" id="ARBA00001947"/>
    </source>
</evidence>
<keyword evidence="6" id="KW-0482">Metalloprotease</keyword>
<keyword evidence="8" id="KW-0732">Signal</keyword>
<evidence type="ECO:0000259" key="9">
    <source>
        <dbReference type="PROSITE" id="PS52035"/>
    </source>
</evidence>
<feature type="domain" description="Peptidase M14" evidence="9">
    <location>
        <begin position="46"/>
        <end position="323"/>
    </location>
</feature>